<organism evidence="2 3">
    <name type="scientific">Puccinia sorghi</name>
    <dbReference type="NCBI Taxonomy" id="27349"/>
    <lineage>
        <taxon>Eukaryota</taxon>
        <taxon>Fungi</taxon>
        <taxon>Dikarya</taxon>
        <taxon>Basidiomycota</taxon>
        <taxon>Pucciniomycotina</taxon>
        <taxon>Pucciniomycetes</taxon>
        <taxon>Pucciniales</taxon>
        <taxon>Pucciniaceae</taxon>
        <taxon>Puccinia</taxon>
    </lineage>
</organism>
<evidence type="ECO:0000313" key="2">
    <source>
        <dbReference type="EMBL" id="KNZ48106.1"/>
    </source>
</evidence>
<name>A0A0L6UHT2_9BASI</name>
<gene>
    <name evidence="2" type="ORF">VP01_5904g1</name>
</gene>
<accession>A0A0L6UHT2</accession>
<keyword evidence="3" id="KW-1185">Reference proteome</keyword>
<dbReference type="STRING" id="27349.A0A0L6UHT2"/>
<proteinExistence type="predicted"/>
<dbReference type="AlphaFoldDB" id="A0A0L6UHT2"/>
<evidence type="ECO:0000313" key="3">
    <source>
        <dbReference type="Proteomes" id="UP000037035"/>
    </source>
</evidence>
<dbReference type="VEuPathDB" id="FungiDB:VP01_5904g1"/>
<comment type="caution">
    <text evidence="2">The sequence shown here is derived from an EMBL/GenBank/DDBJ whole genome shotgun (WGS) entry which is preliminary data.</text>
</comment>
<sequence length="146" mass="16406">VSKNPQFQKLPNIQNSLQWHLTPTDQACRQSLEERGFYNSCFGTGKAPAVGCTAKDQPNPRQMKDQFNTYKDKYKKVHTRSISMGFGLTNEDQKAGISKINDKLESIQAFIKPWFKVDAQADKKIASSTSEPAGSEIRSSDGKQQY</sequence>
<evidence type="ECO:0000256" key="1">
    <source>
        <dbReference type="SAM" id="MobiDB-lite"/>
    </source>
</evidence>
<protein>
    <submittedName>
        <fullName evidence="2">Uncharacterized protein</fullName>
    </submittedName>
</protein>
<reference evidence="2 3" key="1">
    <citation type="submission" date="2015-08" db="EMBL/GenBank/DDBJ databases">
        <title>Next Generation Sequencing and Analysis of the Genome of Puccinia sorghi L Schw, the Causal Agent of Maize Common Rust.</title>
        <authorList>
            <person name="Rochi L."/>
            <person name="Burguener G."/>
            <person name="Darino M."/>
            <person name="Turjanski A."/>
            <person name="Kreff E."/>
            <person name="Dieguez M.J."/>
            <person name="Sacco F."/>
        </authorList>
    </citation>
    <scope>NUCLEOTIDE SEQUENCE [LARGE SCALE GENOMIC DNA]</scope>
    <source>
        <strain evidence="2 3">RO10H11247</strain>
    </source>
</reference>
<dbReference type="EMBL" id="LAVV01011168">
    <property type="protein sequence ID" value="KNZ48106.1"/>
    <property type="molecule type" value="Genomic_DNA"/>
</dbReference>
<dbReference type="OrthoDB" id="2414509at2759"/>
<feature type="non-terminal residue" evidence="2">
    <location>
        <position position="1"/>
    </location>
</feature>
<feature type="region of interest" description="Disordered" evidence="1">
    <location>
        <begin position="122"/>
        <end position="146"/>
    </location>
</feature>
<dbReference type="Proteomes" id="UP000037035">
    <property type="component" value="Unassembled WGS sequence"/>
</dbReference>